<reference evidence="9" key="1">
    <citation type="submission" date="2016-04" db="EMBL/GenBank/DDBJ databases">
        <authorList>
            <person name="Antunes L.P."/>
            <person name="Martins L.F."/>
            <person name="Pereira R.V."/>
            <person name="Thomas A.M."/>
            <person name="Barbosa D."/>
            <person name="Nascimento L."/>
            <person name="Silva G.M."/>
            <person name="Condomitti G.W."/>
            <person name="Digiampietri L.A."/>
            <person name="Lombardi K.C."/>
            <person name="Ramos P.L."/>
            <person name="Quaggio R.B."/>
            <person name="Oliveira J.C."/>
            <person name="Pascon R.C."/>
            <person name="Cruz J.B."/>
            <person name="Silva A.M."/>
            <person name="Setubal J.C."/>
        </authorList>
    </citation>
    <scope>NUCLEOTIDE SEQUENCE [LARGE SCALE GENOMIC DNA]</scope>
</reference>
<dbReference type="AlphaFoldDB" id="A0A1Y2TA67"/>
<keyword evidence="2" id="KW-1003">Cell membrane</keyword>
<dbReference type="InterPro" id="IPR013525">
    <property type="entry name" value="ABC2_TM"/>
</dbReference>
<evidence type="ECO:0000313" key="9">
    <source>
        <dbReference type="Proteomes" id="UP000194267"/>
    </source>
</evidence>
<evidence type="ECO:0000259" key="7">
    <source>
        <dbReference type="Pfam" id="PF12698"/>
    </source>
</evidence>
<dbReference type="PANTHER" id="PTHR30294:SF29">
    <property type="entry name" value="MULTIDRUG ABC TRANSPORTER PERMEASE YBHS-RELATED"/>
    <property type="match status" value="1"/>
</dbReference>
<evidence type="ECO:0000313" key="8">
    <source>
        <dbReference type="EMBL" id="OTA42133.1"/>
    </source>
</evidence>
<dbReference type="GO" id="GO:0140359">
    <property type="term" value="F:ABC-type transporter activity"/>
    <property type="evidence" value="ECO:0007669"/>
    <property type="project" value="InterPro"/>
</dbReference>
<feature type="domain" description="ABC-2 type transporter transmembrane" evidence="7">
    <location>
        <begin position="39"/>
        <end position="217"/>
    </location>
</feature>
<dbReference type="InterPro" id="IPR051449">
    <property type="entry name" value="ABC-2_transporter_component"/>
</dbReference>
<feature type="transmembrane region" description="Helical" evidence="6">
    <location>
        <begin position="201"/>
        <end position="223"/>
    </location>
</feature>
<feature type="transmembrane region" description="Helical" evidence="6">
    <location>
        <begin position="20"/>
        <end position="38"/>
    </location>
</feature>
<gene>
    <name evidence="8" type="ORF">A6D92_01360</name>
</gene>
<comment type="caution">
    <text evidence="8">The sequence shown here is derived from an EMBL/GenBank/DDBJ whole genome shotgun (WGS) entry which is preliminary data.</text>
</comment>
<evidence type="ECO:0000256" key="6">
    <source>
        <dbReference type="SAM" id="Phobius"/>
    </source>
</evidence>
<comment type="subcellular location">
    <subcellularLocation>
        <location evidence="1">Cell membrane</location>
        <topology evidence="1">Multi-pass membrane protein</topology>
    </subcellularLocation>
</comment>
<name>A0A1Y2TA67_SYMTR</name>
<dbReference type="PANTHER" id="PTHR30294">
    <property type="entry name" value="MEMBRANE COMPONENT OF ABC TRANSPORTER YHHJ-RELATED"/>
    <property type="match status" value="1"/>
</dbReference>
<evidence type="ECO:0000256" key="2">
    <source>
        <dbReference type="ARBA" id="ARBA00022475"/>
    </source>
</evidence>
<feature type="transmembrane region" description="Helical" evidence="6">
    <location>
        <begin position="87"/>
        <end position="110"/>
    </location>
</feature>
<evidence type="ECO:0000256" key="4">
    <source>
        <dbReference type="ARBA" id="ARBA00022989"/>
    </source>
</evidence>
<sequence length="230" mass="24954">MRFVWLVRGELWALKRNRRILMYVAMMLGMAAIYALDGEGTADFLPVVLIVSIYSGIWQMTVNSLVEEKERRTLEALLVTPVRPLEIIGAKAFVGVALAASMSVLILLVFRRPPGAPLVLLLGIALAIGFATASGALVGIVARDLKTSSLYRTPVLAVLVGGTVIPWQDSGLAVAEVMRWLPTRPVQELMWGGWTGAPVPVAQHAAVMLAYTALLLAVDARILRRQATTR</sequence>
<evidence type="ECO:0000256" key="3">
    <source>
        <dbReference type="ARBA" id="ARBA00022692"/>
    </source>
</evidence>
<feature type="transmembrane region" description="Helical" evidence="6">
    <location>
        <begin position="44"/>
        <end position="66"/>
    </location>
</feature>
<accession>A0A1Y2TA67</accession>
<keyword evidence="4 6" id="KW-1133">Transmembrane helix</keyword>
<keyword evidence="5 6" id="KW-0472">Membrane</keyword>
<feature type="transmembrane region" description="Helical" evidence="6">
    <location>
        <begin position="116"/>
        <end position="142"/>
    </location>
</feature>
<keyword evidence="3 6" id="KW-0812">Transmembrane</keyword>
<dbReference type="Pfam" id="PF12698">
    <property type="entry name" value="ABC2_membrane_3"/>
    <property type="match status" value="1"/>
</dbReference>
<evidence type="ECO:0000256" key="5">
    <source>
        <dbReference type="ARBA" id="ARBA00023136"/>
    </source>
</evidence>
<dbReference type="GO" id="GO:0005886">
    <property type="term" value="C:plasma membrane"/>
    <property type="evidence" value="ECO:0007669"/>
    <property type="project" value="UniProtKB-SubCell"/>
</dbReference>
<evidence type="ECO:0000256" key="1">
    <source>
        <dbReference type="ARBA" id="ARBA00004651"/>
    </source>
</evidence>
<organism evidence="8 9">
    <name type="scientific">Symbiobacterium thermophilum</name>
    <dbReference type="NCBI Taxonomy" id="2734"/>
    <lineage>
        <taxon>Bacteria</taxon>
        <taxon>Bacillati</taxon>
        <taxon>Bacillota</taxon>
        <taxon>Clostridia</taxon>
        <taxon>Eubacteriales</taxon>
        <taxon>Symbiobacteriaceae</taxon>
        <taxon>Symbiobacterium</taxon>
    </lineage>
</organism>
<proteinExistence type="predicted"/>
<protein>
    <recommendedName>
        <fullName evidence="7">ABC-2 type transporter transmembrane domain-containing protein</fullName>
    </recommendedName>
</protein>
<dbReference type="Proteomes" id="UP000194267">
    <property type="component" value="Unassembled WGS sequence"/>
</dbReference>
<dbReference type="EMBL" id="LWLV01000066">
    <property type="protein sequence ID" value="OTA42133.1"/>
    <property type="molecule type" value="Genomic_DNA"/>
</dbReference>
<feature type="transmembrane region" description="Helical" evidence="6">
    <location>
        <begin position="154"/>
        <end position="181"/>
    </location>
</feature>